<dbReference type="AlphaFoldDB" id="A0A0C1MQ13"/>
<evidence type="ECO:0000313" key="2">
    <source>
        <dbReference type="Proteomes" id="UP000031258"/>
    </source>
</evidence>
<dbReference type="Proteomes" id="UP000031258">
    <property type="component" value="Unassembled WGS sequence"/>
</dbReference>
<gene>
    <name evidence="1" type="ORF">NF27_KG00050</name>
</gene>
<proteinExistence type="predicted"/>
<evidence type="ECO:0000313" key="1">
    <source>
        <dbReference type="EMBL" id="KIE04047.1"/>
    </source>
</evidence>
<organism evidence="1 2">
    <name type="scientific">Candidatus Jidaibacter acanthamoebae</name>
    <dbReference type="NCBI Taxonomy" id="86105"/>
    <lineage>
        <taxon>Bacteria</taxon>
        <taxon>Pseudomonadati</taxon>
        <taxon>Pseudomonadota</taxon>
        <taxon>Alphaproteobacteria</taxon>
        <taxon>Rickettsiales</taxon>
        <taxon>Candidatus Midichloriaceae</taxon>
        <taxon>Candidatus Jidaibacter</taxon>
    </lineage>
</organism>
<name>A0A0C1MQ13_9RICK</name>
<keyword evidence="2" id="KW-1185">Reference proteome</keyword>
<reference evidence="1 2" key="1">
    <citation type="submission" date="2014-11" db="EMBL/GenBank/DDBJ databases">
        <title>A Rickettsiales Symbiont of Amoebae With Ancient Features.</title>
        <authorList>
            <person name="Schulz F."/>
            <person name="Martijn J."/>
            <person name="Wascher F."/>
            <person name="Kostanjsek R."/>
            <person name="Ettema T.J."/>
            <person name="Horn M."/>
        </authorList>
    </citation>
    <scope>NUCLEOTIDE SEQUENCE [LARGE SCALE GENOMIC DNA]</scope>
    <source>
        <strain evidence="1 2">UWC36</strain>
    </source>
</reference>
<comment type="caution">
    <text evidence="1">The sequence shown here is derived from an EMBL/GenBank/DDBJ whole genome shotgun (WGS) entry which is preliminary data.</text>
</comment>
<accession>A0A0C1MQ13</accession>
<protein>
    <submittedName>
        <fullName evidence="1">Uncharacterized protein</fullName>
    </submittedName>
</protein>
<sequence>MYKCVNGHAYMHVSVKAHICRNVLMVIHININMQNFINLAIKKVGRHKNVKA</sequence>
<dbReference type="EMBL" id="JSWE01000248">
    <property type="protein sequence ID" value="KIE04047.1"/>
    <property type="molecule type" value="Genomic_DNA"/>
</dbReference>